<accession>A0A8J3RE63</accession>
<gene>
    <name evidence="3" type="ORF">Plo01_10050</name>
</gene>
<feature type="compositionally biased region" description="Low complexity" evidence="1">
    <location>
        <begin position="213"/>
        <end position="225"/>
    </location>
</feature>
<feature type="region of interest" description="Disordered" evidence="1">
    <location>
        <begin position="12"/>
        <end position="34"/>
    </location>
</feature>
<protein>
    <recommendedName>
        <fullName evidence="5">Transmembrane protein</fullName>
    </recommendedName>
</protein>
<organism evidence="3 4">
    <name type="scientific">Planobispora longispora</name>
    <dbReference type="NCBI Taxonomy" id="28887"/>
    <lineage>
        <taxon>Bacteria</taxon>
        <taxon>Bacillati</taxon>
        <taxon>Actinomycetota</taxon>
        <taxon>Actinomycetes</taxon>
        <taxon>Streptosporangiales</taxon>
        <taxon>Streptosporangiaceae</taxon>
        <taxon>Planobispora</taxon>
    </lineage>
</organism>
<evidence type="ECO:0000256" key="2">
    <source>
        <dbReference type="SAM" id="Phobius"/>
    </source>
</evidence>
<feature type="transmembrane region" description="Helical" evidence="2">
    <location>
        <begin position="183"/>
        <end position="209"/>
    </location>
</feature>
<evidence type="ECO:0000256" key="1">
    <source>
        <dbReference type="SAM" id="MobiDB-lite"/>
    </source>
</evidence>
<evidence type="ECO:0008006" key="5">
    <source>
        <dbReference type="Google" id="ProtNLM"/>
    </source>
</evidence>
<feature type="transmembrane region" description="Helical" evidence="2">
    <location>
        <begin position="315"/>
        <end position="333"/>
    </location>
</feature>
<feature type="transmembrane region" description="Helical" evidence="2">
    <location>
        <begin position="111"/>
        <end position="129"/>
    </location>
</feature>
<dbReference type="Proteomes" id="UP000616724">
    <property type="component" value="Unassembled WGS sequence"/>
</dbReference>
<feature type="transmembrane region" description="Helical" evidence="2">
    <location>
        <begin position="42"/>
        <end position="66"/>
    </location>
</feature>
<evidence type="ECO:0000313" key="4">
    <source>
        <dbReference type="Proteomes" id="UP000616724"/>
    </source>
</evidence>
<feature type="transmembrane region" description="Helical" evidence="2">
    <location>
        <begin position="448"/>
        <end position="472"/>
    </location>
</feature>
<proteinExistence type="predicted"/>
<dbReference type="RefSeq" id="WP_203889308.1">
    <property type="nucleotide sequence ID" value="NZ_BOOH01000010.1"/>
</dbReference>
<keyword evidence="4" id="KW-1185">Reference proteome</keyword>
<feature type="transmembrane region" description="Helical" evidence="2">
    <location>
        <begin position="149"/>
        <end position="171"/>
    </location>
</feature>
<feature type="transmembrane region" description="Helical" evidence="2">
    <location>
        <begin position="367"/>
        <end position="388"/>
    </location>
</feature>
<comment type="caution">
    <text evidence="3">The sequence shown here is derived from an EMBL/GenBank/DDBJ whole genome shotgun (WGS) entry which is preliminary data.</text>
</comment>
<keyword evidence="2" id="KW-0472">Membrane</keyword>
<feature type="region of interest" description="Disordered" evidence="1">
    <location>
        <begin position="213"/>
        <end position="240"/>
    </location>
</feature>
<feature type="transmembrane region" description="Helical" evidence="2">
    <location>
        <begin position="408"/>
        <end position="428"/>
    </location>
</feature>
<dbReference type="EMBL" id="BOOH01000010">
    <property type="protein sequence ID" value="GIH74576.1"/>
    <property type="molecule type" value="Genomic_DNA"/>
</dbReference>
<keyword evidence="2" id="KW-0812">Transmembrane</keyword>
<sequence>MRTEWAKASRWFAPGSSGDTAEPGAPGARAPRPGALGRRAAAAAPAVLGLLLGMLALGPALGPGFVLRYDMVFVPDPPIALPGQGFPRAVPSDLVVALFSRFLPEQAVQKAILLGIFVLAASGAAALVPSGRLGPRLAAAAFYAWNAYLAQRLLLGQWALLLGVAGLPWAVRAAALGGRLRLVIALIPAAVGGFQAMLISALAVLATAATAPSLSAAPPSGAAPRDSADPSRGPATVSPRGAAGRLRRVGEAGLILGGLSLPWLVPALLSGATTDPAGVDAFAPRADGPFGVLGSLLGLGGIWNAHATVPGQGTWWSAGVRLVLAAVALWGFARLRLRGRPPADGRRGEDPGAGDGGRGAPPYWTGLAVAAGAGLLIACLGAFAPGLVKALIATWPGFGPIRDGQLHLAPFALLQAVGLASAAGDLVLGSRAARARPRPVADRASRTVTVAVAAAVTAAPVLVLPTLALGAFGRLAAVDYPSGWRRVQEIVNADRAPGALLSLPWGAHRAFRWNGGRVIADPATKLFRRRVIWNDELLVGLPGGGRIRVAAEDPLVVRVAAALREDEGERVRTLARLGVRYVLETSGENMFRGGVTVFQDREIRLTRLDFPS</sequence>
<evidence type="ECO:0000313" key="3">
    <source>
        <dbReference type="EMBL" id="GIH74576.1"/>
    </source>
</evidence>
<feature type="compositionally biased region" description="Low complexity" evidence="1">
    <location>
        <begin position="23"/>
        <end position="34"/>
    </location>
</feature>
<feature type="transmembrane region" description="Helical" evidence="2">
    <location>
        <begin position="252"/>
        <end position="269"/>
    </location>
</feature>
<reference evidence="3 4" key="1">
    <citation type="submission" date="2021-01" db="EMBL/GenBank/DDBJ databases">
        <title>Whole genome shotgun sequence of Planobispora longispora NBRC 13918.</title>
        <authorList>
            <person name="Komaki H."/>
            <person name="Tamura T."/>
        </authorList>
    </citation>
    <scope>NUCLEOTIDE SEQUENCE [LARGE SCALE GENOMIC DNA]</scope>
    <source>
        <strain evidence="3 4">NBRC 13918</strain>
    </source>
</reference>
<dbReference type="AlphaFoldDB" id="A0A8J3RE63"/>
<name>A0A8J3RE63_9ACTN</name>
<keyword evidence="2" id="KW-1133">Transmembrane helix</keyword>